<evidence type="ECO:0000313" key="1">
    <source>
        <dbReference type="EMBL" id="SEG96200.1"/>
    </source>
</evidence>
<proteinExistence type="predicted"/>
<evidence type="ECO:0000313" key="2">
    <source>
        <dbReference type="Proteomes" id="UP000236754"/>
    </source>
</evidence>
<accession>A0A1H6EEI1</accession>
<dbReference type="AlphaFoldDB" id="A0A1H6EEI1"/>
<gene>
    <name evidence="1" type="ORF">SAMN05216223_1413</name>
</gene>
<dbReference type="Proteomes" id="UP000236754">
    <property type="component" value="Unassembled WGS sequence"/>
</dbReference>
<name>A0A1H6EEI1_9ACTN</name>
<dbReference type="EMBL" id="FNVU01000041">
    <property type="protein sequence ID" value="SEG96200.1"/>
    <property type="molecule type" value="Genomic_DNA"/>
</dbReference>
<protein>
    <submittedName>
        <fullName evidence="1">Uncharacterized protein</fullName>
    </submittedName>
</protein>
<sequence length="49" mass="6191">MMKRQIFLTEEYFYLNTTWDTDKVWRSFLLGIAPWAERHRVSLARWRDR</sequence>
<reference evidence="1 2" key="1">
    <citation type="submission" date="2016-10" db="EMBL/GenBank/DDBJ databases">
        <authorList>
            <person name="de Groot N.N."/>
        </authorList>
    </citation>
    <scope>NUCLEOTIDE SEQUENCE [LARGE SCALE GENOMIC DNA]</scope>
    <source>
        <strain evidence="1 2">CGMCC 4.2023</strain>
    </source>
</reference>
<keyword evidence="2" id="KW-1185">Reference proteome</keyword>
<organism evidence="1 2">
    <name type="scientific">Actinacidiphila yanglinensis</name>
    <dbReference type="NCBI Taxonomy" id="310779"/>
    <lineage>
        <taxon>Bacteria</taxon>
        <taxon>Bacillati</taxon>
        <taxon>Actinomycetota</taxon>
        <taxon>Actinomycetes</taxon>
        <taxon>Kitasatosporales</taxon>
        <taxon>Streptomycetaceae</taxon>
        <taxon>Actinacidiphila</taxon>
    </lineage>
</organism>